<evidence type="ECO:0000259" key="17">
    <source>
        <dbReference type="Pfam" id="PF00590"/>
    </source>
</evidence>
<dbReference type="AlphaFoldDB" id="A0A2P1PWH9"/>
<evidence type="ECO:0000256" key="1">
    <source>
        <dbReference type="ARBA" id="ARBA00005010"/>
    </source>
</evidence>
<dbReference type="InterPro" id="IPR037115">
    <property type="entry name" value="Sirohaem_synt_dimer_dom_sf"/>
</dbReference>
<proteinExistence type="inferred from homology"/>
<dbReference type="PROSITE" id="PS00840">
    <property type="entry name" value="SUMT_2"/>
    <property type="match status" value="1"/>
</dbReference>
<accession>A0A2P1PWH9</accession>
<dbReference type="InterPro" id="IPR006366">
    <property type="entry name" value="CobA/CysG_C"/>
</dbReference>
<dbReference type="PROSITE" id="PS00839">
    <property type="entry name" value="SUMT_1"/>
    <property type="match status" value="1"/>
</dbReference>
<dbReference type="InterPro" id="IPR012409">
    <property type="entry name" value="Sirohaem_synth"/>
</dbReference>
<feature type="active site" description="Proton acceptor" evidence="15">
    <location>
        <position position="256"/>
    </location>
</feature>
<evidence type="ECO:0000313" key="20">
    <source>
        <dbReference type="Proteomes" id="UP000241074"/>
    </source>
</evidence>
<evidence type="ECO:0000256" key="5">
    <source>
        <dbReference type="ARBA" id="ARBA00022679"/>
    </source>
</evidence>
<dbReference type="CDD" id="cd11642">
    <property type="entry name" value="SUMT"/>
    <property type="match status" value="1"/>
</dbReference>
<organism evidence="19 20">
    <name type="scientific">Ahniella affigens</name>
    <dbReference type="NCBI Taxonomy" id="2021234"/>
    <lineage>
        <taxon>Bacteria</taxon>
        <taxon>Pseudomonadati</taxon>
        <taxon>Pseudomonadota</taxon>
        <taxon>Gammaproteobacteria</taxon>
        <taxon>Lysobacterales</taxon>
        <taxon>Rhodanobacteraceae</taxon>
        <taxon>Ahniella</taxon>
    </lineage>
</organism>
<evidence type="ECO:0000256" key="7">
    <source>
        <dbReference type="ARBA" id="ARBA00023002"/>
    </source>
</evidence>
<dbReference type="SUPFAM" id="SSF75615">
    <property type="entry name" value="Siroheme synthase middle domains-like"/>
    <property type="match status" value="1"/>
</dbReference>
<dbReference type="InterPro" id="IPR000878">
    <property type="entry name" value="4pyrrol_Mease"/>
</dbReference>
<evidence type="ECO:0000313" key="19">
    <source>
        <dbReference type="EMBL" id="AVP99193.1"/>
    </source>
</evidence>
<dbReference type="Gene3D" id="3.40.1010.10">
    <property type="entry name" value="Cobalt-precorrin-4 Transmethylase, Domain 1"/>
    <property type="match status" value="1"/>
</dbReference>
<evidence type="ECO:0000256" key="10">
    <source>
        <dbReference type="ARBA" id="ARBA00023244"/>
    </source>
</evidence>
<dbReference type="NCBIfam" id="NF004790">
    <property type="entry name" value="PRK06136.1"/>
    <property type="match status" value="1"/>
</dbReference>
<keyword evidence="9" id="KW-0456">Lyase</keyword>
<dbReference type="InterPro" id="IPR036291">
    <property type="entry name" value="NAD(P)-bd_dom_sf"/>
</dbReference>
<reference evidence="19 20" key="2">
    <citation type="submission" date="2018-03" db="EMBL/GenBank/DDBJ databases">
        <authorList>
            <person name="Keele B.F."/>
        </authorList>
    </citation>
    <scope>NUCLEOTIDE SEQUENCE [LARGE SCALE GENOMIC DNA]</scope>
    <source>
        <strain evidence="19 20">D13</strain>
    </source>
</reference>
<gene>
    <name evidence="19" type="primary">cobA</name>
    <name evidence="19" type="ORF">C7S18_19370</name>
</gene>
<comment type="pathway">
    <text evidence="14">Cofactor biosynthesis; adenosylcobalamin biosynthesis; precorrin-2 from uroporphyrinogen III: step 1/1.</text>
</comment>
<dbReference type="GO" id="GO:0043115">
    <property type="term" value="F:precorrin-2 dehydrogenase activity"/>
    <property type="evidence" value="ECO:0007669"/>
    <property type="project" value="UniProtKB-EC"/>
</dbReference>
<evidence type="ECO:0000256" key="3">
    <source>
        <dbReference type="ARBA" id="ARBA00022573"/>
    </source>
</evidence>
<keyword evidence="5 16" id="KW-0808">Transferase</keyword>
<dbReference type="GO" id="GO:0009236">
    <property type="term" value="P:cobalamin biosynthetic process"/>
    <property type="evidence" value="ECO:0007669"/>
    <property type="project" value="UniProtKB-KW"/>
</dbReference>
<dbReference type="Pfam" id="PF13241">
    <property type="entry name" value="NAD_binding_7"/>
    <property type="match status" value="1"/>
</dbReference>
<dbReference type="Pfam" id="PF00590">
    <property type="entry name" value="TP_methylase"/>
    <property type="match status" value="1"/>
</dbReference>
<dbReference type="Pfam" id="PF10414">
    <property type="entry name" value="CysG_dimeriser"/>
    <property type="match status" value="1"/>
</dbReference>
<keyword evidence="3" id="KW-0169">Cobalamin biosynthesis</keyword>
<evidence type="ECO:0000256" key="8">
    <source>
        <dbReference type="ARBA" id="ARBA00023027"/>
    </source>
</evidence>
<name>A0A2P1PWH9_9GAMM</name>
<feature type="domain" description="Tetrapyrrole methylase" evidence="17">
    <location>
        <begin position="226"/>
        <end position="436"/>
    </location>
</feature>
<dbReference type="KEGG" id="xba:C7S18_19370"/>
<keyword evidence="4 16" id="KW-0489">Methyltransferase</keyword>
<dbReference type="Gene3D" id="3.30.160.110">
    <property type="entry name" value="Siroheme synthase, domain 2"/>
    <property type="match status" value="1"/>
</dbReference>
<dbReference type="PIRSF" id="PIRSF036426">
    <property type="entry name" value="Sirohaem_synth"/>
    <property type="match status" value="1"/>
</dbReference>
<dbReference type="NCBIfam" id="TIGR01469">
    <property type="entry name" value="cobA_cysG_Cterm"/>
    <property type="match status" value="1"/>
</dbReference>
<evidence type="ECO:0000256" key="13">
    <source>
        <dbReference type="ARBA" id="ARBA00047561"/>
    </source>
</evidence>
<keyword evidence="8" id="KW-0520">NAD</keyword>
<dbReference type="Gene3D" id="3.30.950.10">
    <property type="entry name" value="Methyltransferase, Cobalt-precorrin-4 Transmethylase, Domain 2"/>
    <property type="match status" value="1"/>
</dbReference>
<evidence type="ECO:0000256" key="4">
    <source>
        <dbReference type="ARBA" id="ARBA00022603"/>
    </source>
</evidence>
<comment type="pathway">
    <text evidence="12">Porphyrin-containing compound metabolism; siroheme biosynthesis; precorrin-2 from uroporphyrinogen III: step 1/1.</text>
</comment>
<dbReference type="InterPro" id="IPR019478">
    <property type="entry name" value="Sirohaem_synthase_dimer_dom"/>
</dbReference>
<dbReference type="InterPro" id="IPR014776">
    <property type="entry name" value="4pyrrole_Mease_sub2"/>
</dbReference>
<dbReference type="FunFam" id="3.40.1010.10:FF:000001">
    <property type="entry name" value="Siroheme synthase"/>
    <property type="match status" value="1"/>
</dbReference>
<reference evidence="19 20" key="1">
    <citation type="submission" date="2018-03" db="EMBL/GenBank/DDBJ databases">
        <title>Ahniella affigens gen. nov., sp. nov., a gammaproteobacterium isolated from sandy soil near a stream.</title>
        <authorList>
            <person name="Ko Y."/>
            <person name="Kim J.-H."/>
        </authorList>
    </citation>
    <scope>NUCLEOTIDE SEQUENCE [LARGE SCALE GENOMIC DNA]</scope>
    <source>
        <strain evidence="19 20">D13</strain>
    </source>
</reference>
<dbReference type="GO" id="GO:0051287">
    <property type="term" value="F:NAD binding"/>
    <property type="evidence" value="ECO:0007669"/>
    <property type="project" value="InterPro"/>
</dbReference>
<dbReference type="PANTHER" id="PTHR45790">
    <property type="entry name" value="SIROHEME SYNTHASE-RELATED"/>
    <property type="match status" value="1"/>
</dbReference>
<evidence type="ECO:0000256" key="11">
    <source>
        <dbReference type="ARBA" id="ARBA00023268"/>
    </source>
</evidence>
<dbReference type="InterPro" id="IPR003043">
    <property type="entry name" value="Uropor_MeTrfase_CS"/>
</dbReference>
<dbReference type="InterPro" id="IPR006367">
    <property type="entry name" value="Sirohaem_synthase_N"/>
</dbReference>
<keyword evidence="20" id="KW-1185">Reference proteome</keyword>
<dbReference type="NCBIfam" id="TIGR01470">
    <property type="entry name" value="cysG_Nterm"/>
    <property type="match status" value="1"/>
</dbReference>
<comment type="catalytic activity">
    <reaction evidence="13">
        <text>precorrin-2 + NAD(+) = sirohydrochlorin + NADH + 2 H(+)</text>
        <dbReference type="Rhea" id="RHEA:15613"/>
        <dbReference type="ChEBI" id="CHEBI:15378"/>
        <dbReference type="ChEBI" id="CHEBI:57540"/>
        <dbReference type="ChEBI" id="CHEBI:57945"/>
        <dbReference type="ChEBI" id="CHEBI:58351"/>
        <dbReference type="ChEBI" id="CHEBI:58827"/>
        <dbReference type="EC" id="1.3.1.76"/>
    </reaction>
</comment>
<evidence type="ECO:0000256" key="16">
    <source>
        <dbReference type="RuleBase" id="RU003960"/>
    </source>
</evidence>
<dbReference type="GO" id="GO:0019354">
    <property type="term" value="P:siroheme biosynthetic process"/>
    <property type="evidence" value="ECO:0007669"/>
    <property type="project" value="UniProtKB-UniPathway"/>
</dbReference>
<dbReference type="SUPFAM" id="SSF53790">
    <property type="entry name" value="Tetrapyrrole methylase"/>
    <property type="match status" value="1"/>
</dbReference>
<dbReference type="InterPro" id="IPR035996">
    <property type="entry name" value="4pyrrol_Methylase_sf"/>
</dbReference>
<keyword evidence="10" id="KW-0627">Porphyrin biosynthesis</keyword>
<feature type="active site" description="Proton donor" evidence="15">
    <location>
        <position position="278"/>
    </location>
</feature>
<evidence type="ECO:0000256" key="12">
    <source>
        <dbReference type="ARBA" id="ARBA00025705"/>
    </source>
</evidence>
<dbReference type="SUPFAM" id="SSF51735">
    <property type="entry name" value="NAD(P)-binding Rossmann-fold domains"/>
    <property type="match status" value="1"/>
</dbReference>
<dbReference type="GO" id="GO:0004851">
    <property type="term" value="F:uroporphyrin-III C-methyltransferase activity"/>
    <property type="evidence" value="ECO:0007669"/>
    <property type="project" value="InterPro"/>
</dbReference>
<dbReference type="UniPathway" id="UPA00262">
    <property type="reaction ID" value="UER00211"/>
</dbReference>
<feature type="domain" description="Sirohaem synthase dimerisation" evidence="18">
    <location>
        <begin position="159"/>
        <end position="213"/>
    </location>
</feature>
<evidence type="ECO:0000256" key="9">
    <source>
        <dbReference type="ARBA" id="ARBA00023239"/>
    </source>
</evidence>
<dbReference type="InterPro" id="IPR050161">
    <property type="entry name" value="Siro_Cobalamin_biosynth"/>
</dbReference>
<keyword evidence="7" id="KW-0560">Oxidoreductase</keyword>
<dbReference type="RefSeq" id="WP_106893113.1">
    <property type="nucleotide sequence ID" value="NZ_CP027860.1"/>
</dbReference>
<dbReference type="PANTHER" id="PTHR45790:SF1">
    <property type="entry name" value="SIROHEME SYNTHASE"/>
    <property type="match status" value="1"/>
</dbReference>
<dbReference type="FunFam" id="3.30.950.10:FF:000001">
    <property type="entry name" value="Siroheme synthase"/>
    <property type="match status" value="1"/>
</dbReference>
<dbReference type="GO" id="GO:0051266">
    <property type="term" value="F:sirohydrochlorin ferrochelatase activity"/>
    <property type="evidence" value="ECO:0007669"/>
    <property type="project" value="InterPro"/>
</dbReference>
<evidence type="ECO:0000259" key="18">
    <source>
        <dbReference type="Pfam" id="PF10414"/>
    </source>
</evidence>
<dbReference type="Gene3D" id="1.10.8.210">
    <property type="entry name" value="Sirohaem synthase, dimerisation domain"/>
    <property type="match status" value="1"/>
</dbReference>
<dbReference type="GO" id="GO:0032259">
    <property type="term" value="P:methylation"/>
    <property type="evidence" value="ECO:0007669"/>
    <property type="project" value="UniProtKB-KW"/>
</dbReference>
<evidence type="ECO:0000256" key="6">
    <source>
        <dbReference type="ARBA" id="ARBA00022691"/>
    </source>
</evidence>
<dbReference type="OrthoDB" id="9815856at2"/>
<protein>
    <submittedName>
        <fullName evidence="19">Uroporphyrinogen-III C-methyltransferase</fullName>
    </submittedName>
</protein>
<evidence type="ECO:0000256" key="14">
    <source>
        <dbReference type="ARBA" id="ARBA00060548"/>
    </source>
</evidence>
<dbReference type="EMBL" id="CP027860">
    <property type="protein sequence ID" value="AVP99193.1"/>
    <property type="molecule type" value="Genomic_DNA"/>
</dbReference>
<comment type="similarity">
    <text evidence="2 16">Belongs to the precorrin methyltransferase family.</text>
</comment>
<evidence type="ECO:0000256" key="15">
    <source>
        <dbReference type="PIRSR" id="PIRSR036426-1"/>
    </source>
</evidence>
<dbReference type="InterPro" id="IPR014777">
    <property type="entry name" value="4pyrrole_Mease_sub1"/>
</dbReference>
<evidence type="ECO:0000256" key="2">
    <source>
        <dbReference type="ARBA" id="ARBA00005879"/>
    </source>
</evidence>
<keyword evidence="11" id="KW-0511">Multifunctional enzyme</keyword>
<dbReference type="Proteomes" id="UP000241074">
    <property type="component" value="Chromosome"/>
</dbReference>
<keyword evidence="6" id="KW-0949">S-adenosyl-L-methionine</keyword>
<dbReference type="Gene3D" id="3.40.50.720">
    <property type="entry name" value="NAD(P)-binding Rossmann-like Domain"/>
    <property type="match status" value="1"/>
</dbReference>
<dbReference type="NCBIfam" id="NF007922">
    <property type="entry name" value="PRK10637.1"/>
    <property type="match status" value="1"/>
</dbReference>
<sequence>MLAPQEQPYFPLFADLRQVSVLVVGGGVVAGRKIDALLAADAKVTVGAPELSDHLQALQLAGRIRWIRGTYEANWVRHRGLVIGATNDPLVNQAVATDARAHGILVNVVDEPEISNVILPAVVRRGPLTVAIGTQGFAPSLSRRLREELEKFLSPTLAGLFDLAARYRARIKSAVPLGKERRDFYDWLLDGPVHASLRAERAQEAETLLQQALNEPSVQTRQTGEVLLVGAGPGDPDLLTVRALRALQRADVILHDRLVGPAILALARRDAELVSVGKEGGGPSTSQESIQAQLVALALAGKRVVRLKGGDPFVFGRGGEEAEYLSAHGVRFEIVPGISAALGCAAYAGVPLTHREHAQALEFVTAHGAEDAQSLDWQALAATNKTAVFFMAVNKSADLKRNLIGAGRASSTPVAIVENGTLPEQRVIRATLGQLADAVRQYRVQSPALVIVGDVVNVSERISWFGAAPIQMAPPLARSVESIDAAQPSYSY</sequence>
<comment type="pathway">
    <text evidence="1">Porphyrin-containing compound metabolism; siroheme biosynthesis; sirohydrochlorin from precorrin-2: step 1/1.</text>
</comment>